<evidence type="ECO:0000256" key="1">
    <source>
        <dbReference type="SAM" id="Phobius"/>
    </source>
</evidence>
<gene>
    <name evidence="2" type="ORF">RM532_07870</name>
</gene>
<proteinExistence type="predicted"/>
<accession>A0ABU3BZZ3</accession>
<dbReference type="RefSeq" id="WP_311652697.1">
    <property type="nucleotide sequence ID" value="NZ_JAVRIB010000007.1"/>
</dbReference>
<feature type="transmembrane region" description="Helical" evidence="1">
    <location>
        <begin position="38"/>
        <end position="58"/>
    </location>
</feature>
<keyword evidence="3" id="KW-1185">Reference proteome</keyword>
<keyword evidence="1" id="KW-1133">Transmembrane helix</keyword>
<reference evidence="2 3" key="1">
    <citation type="submission" date="2023-09" db="EMBL/GenBank/DDBJ databases">
        <authorList>
            <person name="Rey-Velasco X."/>
        </authorList>
    </citation>
    <scope>NUCLEOTIDE SEQUENCE [LARGE SCALE GENOMIC DNA]</scope>
    <source>
        <strain evidence="2 3">W335</strain>
    </source>
</reference>
<keyword evidence="1" id="KW-0472">Membrane</keyword>
<organism evidence="2 3">
    <name type="scientific">Spectribacter hydrogenoxidans</name>
    <dbReference type="NCBI Taxonomy" id="3075608"/>
    <lineage>
        <taxon>Bacteria</taxon>
        <taxon>Pseudomonadati</taxon>
        <taxon>Pseudomonadota</taxon>
        <taxon>Gammaproteobacteria</taxon>
        <taxon>Salinisphaerales</taxon>
        <taxon>Salinisphaeraceae</taxon>
        <taxon>Spectribacter</taxon>
    </lineage>
</organism>
<protein>
    <submittedName>
        <fullName evidence="2">Uncharacterized protein</fullName>
    </submittedName>
</protein>
<comment type="caution">
    <text evidence="2">The sequence shown here is derived from an EMBL/GenBank/DDBJ whole genome shotgun (WGS) entry which is preliminary data.</text>
</comment>
<dbReference type="EMBL" id="JAVRIB010000007">
    <property type="protein sequence ID" value="MDT0634875.1"/>
    <property type="molecule type" value="Genomic_DNA"/>
</dbReference>
<evidence type="ECO:0000313" key="2">
    <source>
        <dbReference type="EMBL" id="MDT0634875.1"/>
    </source>
</evidence>
<feature type="transmembrane region" description="Helical" evidence="1">
    <location>
        <begin position="96"/>
        <end position="121"/>
    </location>
</feature>
<evidence type="ECO:0000313" key="3">
    <source>
        <dbReference type="Proteomes" id="UP001251857"/>
    </source>
</evidence>
<name>A0ABU3BZZ3_9GAMM</name>
<sequence length="129" mass="13979">MEALLIIGALITLLGIVASIPAINSFSEERYLYRPFNVANALGVCLIYVLLAAALLFNSNHEGNEFVLNLNVKVFLASAMLYALGMLVNLSRKSNVLIALYAFVITSVLALPILAIGVMLIGNIVDRKR</sequence>
<dbReference type="Proteomes" id="UP001251857">
    <property type="component" value="Unassembled WGS sequence"/>
</dbReference>
<feature type="transmembrane region" description="Helical" evidence="1">
    <location>
        <begin position="70"/>
        <end position="90"/>
    </location>
</feature>
<keyword evidence="1" id="KW-0812">Transmembrane</keyword>